<dbReference type="PATRIC" id="fig|452652.3.peg.833"/>
<dbReference type="KEGG" id="ksk:KSE_08440"/>
<evidence type="ECO:0000313" key="4">
    <source>
        <dbReference type="Proteomes" id="UP000007076"/>
    </source>
</evidence>
<dbReference type="AlphaFoldDB" id="E4N652"/>
<dbReference type="eggNOG" id="ENOG5033N0V">
    <property type="taxonomic scope" value="Bacteria"/>
</dbReference>
<feature type="compositionally biased region" description="Low complexity" evidence="1">
    <location>
        <begin position="50"/>
        <end position="81"/>
    </location>
</feature>
<feature type="region of interest" description="Disordered" evidence="1">
    <location>
        <begin position="50"/>
        <end position="82"/>
    </location>
</feature>
<keyword evidence="2" id="KW-0812">Transmembrane</keyword>
<reference evidence="3 4" key="1">
    <citation type="journal article" date="2010" name="DNA Res.">
        <title>Genome sequence of Kitasatospora setae NBRC 14216T: an evolutionary snapshot of the family Streptomycetaceae.</title>
        <authorList>
            <person name="Ichikawa N."/>
            <person name="Oguchi A."/>
            <person name="Ikeda H."/>
            <person name="Ishikawa J."/>
            <person name="Kitani S."/>
            <person name="Watanabe Y."/>
            <person name="Nakamura S."/>
            <person name="Katano Y."/>
            <person name="Kishi E."/>
            <person name="Sasagawa M."/>
            <person name="Ankai A."/>
            <person name="Fukui S."/>
            <person name="Hashimoto Y."/>
            <person name="Kamata S."/>
            <person name="Otoguro M."/>
            <person name="Tanikawa S."/>
            <person name="Nihira T."/>
            <person name="Horinouchi S."/>
            <person name="Ohnishi Y."/>
            <person name="Hayakawa M."/>
            <person name="Kuzuyama T."/>
            <person name="Arisawa A."/>
            <person name="Nomoto F."/>
            <person name="Miura H."/>
            <person name="Takahashi Y."/>
            <person name="Fujita N."/>
        </authorList>
    </citation>
    <scope>NUCLEOTIDE SEQUENCE [LARGE SCALE GENOMIC DNA]</scope>
    <source>
        <strain evidence="4">ATCC 33774 / DSM 43861 / JCM 3304 / KCC A-0304 / NBRC 14216 / KM-6054</strain>
    </source>
</reference>
<keyword evidence="4" id="KW-1185">Reference proteome</keyword>
<dbReference type="HOGENOM" id="CLU_756019_0_0_11"/>
<dbReference type="STRING" id="452652.KSE_08440"/>
<organism evidence="3 4">
    <name type="scientific">Kitasatospora setae (strain ATCC 33774 / DSM 43861 / JCM 3304 / KCC A-0304 / NBRC 14216 / KM-6054)</name>
    <name type="common">Streptomyces setae</name>
    <dbReference type="NCBI Taxonomy" id="452652"/>
    <lineage>
        <taxon>Bacteria</taxon>
        <taxon>Bacillati</taxon>
        <taxon>Actinomycetota</taxon>
        <taxon>Actinomycetes</taxon>
        <taxon>Kitasatosporales</taxon>
        <taxon>Streptomycetaceae</taxon>
        <taxon>Kitasatospora</taxon>
    </lineage>
</organism>
<keyword evidence="2" id="KW-0472">Membrane</keyword>
<dbReference type="Proteomes" id="UP000007076">
    <property type="component" value="Chromosome"/>
</dbReference>
<sequence>MGRVLSVSISGGTSVMQPRLFAVVTAVLLAVLGLGSVLVTDWTPKSASAATAPTAGAQRPGAVPATSGAPAASPSPTGDPAVWTRSTLRNKLMAEMDSTDPGVALADLDKISKDKPYTVRFCHPIAHELGHAAVQRYHQDFQKVISFPHETCAAGYLHGAVEEMLANSKDPQHDILTLCAPSNTGPCIHGVGHGIMFVTKQDIPAARALCDKFPSQNRRITCSEGVFMQLFAPDEEDEKAKANLPADKLAAEPLYPCPEQPALYQSACFFYAPTFFLSSHDYANHPEAFSQALQWCLNAQASGGANDCSRGVGSRTMKYNLDREDWAADQCATAKDGWQRKACAQGLVSYYTVNYTDAGAAGRLCAKITNKEIQGYCRSAGGLSSTLD</sequence>
<proteinExistence type="predicted"/>
<accession>E4N652</accession>
<dbReference type="EMBL" id="AP010968">
    <property type="protein sequence ID" value="BAJ26683.1"/>
    <property type="molecule type" value="Genomic_DNA"/>
</dbReference>
<evidence type="ECO:0000256" key="2">
    <source>
        <dbReference type="SAM" id="Phobius"/>
    </source>
</evidence>
<evidence type="ECO:0000313" key="3">
    <source>
        <dbReference type="EMBL" id="BAJ26683.1"/>
    </source>
</evidence>
<feature type="transmembrane region" description="Helical" evidence="2">
    <location>
        <begin position="20"/>
        <end position="39"/>
    </location>
</feature>
<name>E4N652_KITSK</name>
<gene>
    <name evidence="3" type="ordered locus">KSE_08440</name>
</gene>
<keyword evidence="2" id="KW-1133">Transmembrane helix</keyword>
<protein>
    <submittedName>
        <fullName evidence="3">Uncharacterized protein</fullName>
    </submittedName>
</protein>
<evidence type="ECO:0000256" key="1">
    <source>
        <dbReference type="SAM" id="MobiDB-lite"/>
    </source>
</evidence>